<proteinExistence type="predicted"/>
<gene>
    <name evidence="13" type="ORF">M23134_00199</name>
</gene>
<comment type="subcellular location">
    <subcellularLocation>
        <location evidence="1">Membrane</location>
        <topology evidence="1">Multi-pass membrane protein</topology>
    </subcellularLocation>
</comment>
<keyword evidence="9 12" id="KW-0472">Membrane</keyword>
<feature type="transmembrane region" description="Helical" evidence="12">
    <location>
        <begin position="116"/>
        <end position="135"/>
    </location>
</feature>
<feature type="transmembrane region" description="Helical" evidence="12">
    <location>
        <begin position="267"/>
        <end position="290"/>
    </location>
</feature>
<keyword evidence="5 12" id="KW-1133">Transmembrane helix</keyword>
<dbReference type="PANTHER" id="PTHR35457:SF1">
    <property type="entry name" value="HEME A SYNTHASE"/>
    <property type="match status" value="1"/>
</dbReference>
<evidence type="ECO:0000256" key="8">
    <source>
        <dbReference type="ARBA" id="ARBA00023133"/>
    </source>
</evidence>
<dbReference type="RefSeq" id="WP_002697290.1">
    <property type="nucleotide sequence ID" value="NZ_AAWS01000013.1"/>
</dbReference>
<dbReference type="InterPro" id="IPR050450">
    <property type="entry name" value="COX15/CtaA_HemeA_synthase"/>
</dbReference>
<keyword evidence="3 12" id="KW-0812">Transmembrane</keyword>
<dbReference type="GO" id="GO:0016020">
    <property type="term" value="C:membrane"/>
    <property type="evidence" value="ECO:0007669"/>
    <property type="project" value="UniProtKB-SubCell"/>
</dbReference>
<evidence type="ECO:0000256" key="6">
    <source>
        <dbReference type="ARBA" id="ARBA00023002"/>
    </source>
</evidence>
<name>A1ZL78_MICM2</name>
<evidence type="ECO:0000256" key="10">
    <source>
        <dbReference type="ARBA" id="ARBA00023157"/>
    </source>
</evidence>
<sequence>MSNKNTHKVFRKLGIVTIVAVYFLIAVGGIVRTTGAGMGCPDWPKCFGSWIPPTEVSQLPKNYKEKFKVQGKEIADFNPIKTWIEYINRLIGALIGLLIFATFIASFTYWKLDRGIVFLSFASVLLVGFQGWIGAKVVATDLAVSMITIHMVLALAIVFLLIYTIIRGFKVVWKTTPIANKKRINQVIILSLVLSFIQVVLGTQVREAIDLIARNMGEAQRGLWVDNLGMTFYIHRSFSWLVFLTHVYLVYLLYTQLKERNHFVFKYTIYLFLIIISEVATGIAMAYFGIPAFLQPIHLLLGSLVLGIQFFLLLAINYERVFVKKGVNSLGELSQEQLISQ</sequence>
<keyword evidence="10" id="KW-1015">Disulfide bond</keyword>
<keyword evidence="4" id="KW-0479">Metal-binding</keyword>
<dbReference type="GO" id="GO:0006784">
    <property type="term" value="P:heme A biosynthetic process"/>
    <property type="evidence" value="ECO:0007669"/>
    <property type="project" value="InterPro"/>
</dbReference>
<comment type="pathway">
    <text evidence="11">Porphyrin-containing compound metabolism.</text>
</comment>
<organism evidence="13 14">
    <name type="scientific">Microscilla marina ATCC 23134</name>
    <dbReference type="NCBI Taxonomy" id="313606"/>
    <lineage>
        <taxon>Bacteria</taxon>
        <taxon>Pseudomonadati</taxon>
        <taxon>Bacteroidota</taxon>
        <taxon>Cytophagia</taxon>
        <taxon>Cytophagales</taxon>
        <taxon>Microscillaceae</taxon>
        <taxon>Microscilla</taxon>
    </lineage>
</organism>
<feature type="transmembrane region" description="Helical" evidence="12">
    <location>
        <begin position="296"/>
        <end position="316"/>
    </location>
</feature>
<evidence type="ECO:0000256" key="4">
    <source>
        <dbReference type="ARBA" id="ARBA00022723"/>
    </source>
</evidence>
<dbReference type="AlphaFoldDB" id="A1ZL78"/>
<feature type="transmembrane region" description="Helical" evidence="12">
    <location>
        <begin position="12"/>
        <end position="31"/>
    </location>
</feature>
<dbReference type="Proteomes" id="UP000004095">
    <property type="component" value="Unassembled WGS sequence"/>
</dbReference>
<dbReference type="OrthoDB" id="1447144at2"/>
<feature type="transmembrane region" description="Helical" evidence="12">
    <location>
        <begin position="187"/>
        <end position="205"/>
    </location>
</feature>
<protein>
    <submittedName>
        <fullName evidence="13">Cytochrome oxidase assembly protein</fullName>
    </submittedName>
</protein>
<dbReference type="Pfam" id="PF02628">
    <property type="entry name" value="COX15-CtaA"/>
    <property type="match status" value="1"/>
</dbReference>
<keyword evidence="6" id="KW-0560">Oxidoreductase</keyword>
<evidence type="ECO:0000256" key="12">
    <source>
        <dbReference type="SAM" id="Phobius"/>
    </source>
</evidence>
<dbReference type="eggNOG" id="COG1612">
    <property type="taxonomic scope" value="Bacteria"/>
</dbReference>
<evidence type="ECO:0000256" key="5">
    <source>
        <dbReference type="ARBA" id="ARBA00022989"/>
    </source>
</evidence>
<evidence type="ECO:0000256" key="7">
    <source>
        <dbReference type="ARBA" id="ARBA00023004"/>
    </source>
</evidence>
<accession>A1ZL78</accession>
<evidence type="ECO:0000313" key="13">
    <source>
        <dbReference type="EMBL" id="EAY29044.1"/>
    </source>
</evidence>
<evidence type="ECO:0000313" key="14">
    <source>
        <dbReference type="Proteomes" id="UP000004095"/>
    </source>
</evidence>
<dbReference type="InterPro" id="IPR003780">
    <property type="entry name" value="COX15/CtaA_fam"/>
</dbReference>
<comment type="caution">
    <text evidence="13">The sequence shown here is derived from an EMBL/GenBank/DDBJ whole genome shotgun (WGS) entry which is preliminary data.</text>
</comment>
<dbReference type="EMBL" id="AAWS01000013">
    <property type="protein sequence ID" value="EAY29044.1"/>
    <property type="molecule type" value="Genomic_DNA"/>
</dbReference>
<feature type="transmembrane region" description="Helical" evidence="12">
    <location>
        <begin position="237"/>
        <end position="255"/>
    </location>
</feature>
<keyword evidence="2" id="KW-1003">Cell membrane</keyword>
<keyword evidence="7" id="KW-0408">Iron</keyword>
<evidence type="ECO:0000256" key="2">
    <source>
        <dbReference type="ARBA" id="ARBA00022475"/>
    </source>
</evidence>
<feature type="transmembrane region" description="Helical" evidence="12">
    <location>
        <begin position="147"/>
        <end position="166"/>
    </location>
</feature>
<keyword evidence="8" id="KW-0350">Heme biosynthesis</keyword>
<evidence type="ECO:0000256" key="3">
    <source>
        <dbReference type="ARBA" id="ARBA00022692"/>
    </source>
</evidence>
<evidence type="ECO:0000256" key="1">
    <source>
        <dbReference type="ARBA" id="ARBA00004141"/>
    </source>
</evidence>
<reference evidence="13 14" key="1">
    <citation type="submission" date="2007-01" db="EMBL/GenBank/DDBJ databases">
        <authorList>
            <person name="Haygood M."/>
            <person name="Podell S."/>
            <person name="Anderson C."/>
            <person name="Hopkinson B."/>
            <person name="Roe K."/>
            <person name="Barbeau K."/>
            <person name="Gaasterland T."/>
            <person name="Ferriera S."/>
            <person name="Johnson J."/>
            <person name="Kravitz S."/>
            <person name="Beeson K."/>
            <person name="Sutton G."/>
            <person name="Rogers Y.-H."/>
            <person name="Friedman R."/>
            <person name="Frazier M."/>
            <person name="Venter J.C."/>
        </authorList>
    </citation>
    <scope>NUCLEOTIDE SEQUENCE [LARGE SCALE GENOMIC DNA]</scope>
    <source>
        <strain evidence="13 14">ATCC 23134</strain>
    </source>
</reference>
<feature type="transmembrane region" description="Helical" evidence="12">
    <location>
        <begin position="86"/>
        <end position="109"/>
    </location>
</feature>
<evidence type="ECO:0000256" key="9">
    <source>
        <dbReference type="ARBA" id="ARBA00023136"/>
    </source>
</evidence>
<evidence type="ECO:0000256" key="11">
    <source>
        <dbReference type="ARBA" id="ARBA00023444"/>
    </source>
</evidence>
<dbReference type="GO" id="GO:0046872">
    <property type="term" value="F:metal ion binding"/>
    <property type="evidence" value="ECO:0007669"/>
    <property type="project" value="UniProtKB-KW"/>
</dbReference>
<dbReference type="PANTHER" id="PTHR35457">
    <property type="entry name" value="HEME A SYNTHASE"/>
    <property type="match status" value="1"/>
</dbReference>
<dbReference type="GO" id="GO:0016491">
    <property type="term" value="F:oxidoreductase activity"/>
    <property type="evidence" value="ECO:0007669"/>
    <property type="project" value="UniProtKB-KW"/>
</dbReference>
<keyword evidence="14" id="KW-1185">Reference proteome</keyword>